<dbReference type="Gene3D" id="3.40.50.300">
    <property type="entry name" value="P-loop containing nucleotide triphosphate hydrolases"/>
    <property type="match status" value="2"/>
</dbReference>
<sequence length="667" mass="78205">MSEKFGSLKYLSSQTAKRIELLIQYIDELDISYDIYYGYPIIDESDHKEYVKGFIITCYGILILYEHEEEKNTFASCFLNHITNDSSLMMISMNFDKYIRFIDLSIISEYMNENLFIKVLFSDEEILKINRAIQKSYNLTKDDQREILHQNSLGAQIKKRNTFIGKYDSTQFNMVHTPIESHQRIRGLAGSGKTILMLKKLAFLHYNNPNLNLAFVFYTISLKSSLIKQFESFYRDYDRYGEPDMSKVNILHAWGGNTKGFYSDLCDRNNFKRRTFNEAKDLSENLIDPFEYTCKELNEYLKSTGFEGLYDYVFVDEAQDFGINFFHLCLSSLRTKTDGVLNTKKSGFLIYAYDELQSLKEETTIPSKIEIFGNEEKCKDINLKISYRTTVEVLTTAHAIGLGIYRDVENEENPLVNYVEESNFLDMGYKNKYGDFSKGSLVCLYRDEEKSDISIPDPLEFKNEKEQYKYLSDMIINFVNNEDVLPSDIMIIDLDERYLRKNHKNFSNIFYEKLSHNQYENNIRVRLMDKNTPNRTTIENELIFTSIYRAKGNEANLVIIINCNSVPLSSRNSLNRNKIFTAMTRSKWLVWLLGQNMDDFKSEIQKVRNNNYMLEYKSPTDEELKKIKLLSAEEEKIDTTTTNIEKMLDNLPEDVIKKLLAKHINKE</sequence>
<gene>
    <name evidence="2" type="ORF">NCTC9810_00692</name>
</gene>
<name>A0A380WVS4_9FIRM</name>
<keyword evidence="2" id="KW-0347">Helicase</keyword>
<feature type="domain" description="UvrD-like helicase C-terminal" evidence="1">
    <location>
        <begin position="545"/>
        <end position="593"/>
    </location>
</feature>
<dbReference type="GO" id="GO:0003677">
    <property type="term" value="F:DNA binding"/>
    <property type="evidence" value="ECO:0007669"/>
    <property type="project" value="InterPro"/>
</dbReference>
<dbReference type="GO" id="GO:0005524">
    <property type="term" value="F:ATP binding"/>
    <property type="evidence" value="ECO:0007669"/>
    <property type="project" value="InterPro"/>
</dbReference>
<reference evidence="2 3" key="1">
    <citation type="submission" date="2018-06" db="EMBL/GenBank/DDBJ databases">
        <authorList>
            <consortium name="Pathogen Informatics"/>
            <person name="Doyle S."/>
        </authorList>
    </citation>
    <scope>NUCLEOTIDE SEQUENCE [LARGE SCALE GENOMIC DNA]</scope>
    <source>
        <strain evidence="2 3">NCTC9810</strain>
    </source>
</reference>
<evidence type="ECO:0000259" key="1">
    <source>
        <dbReference type="Pfam" id="PF13538"/>
    </source>
</evidence>
<dbReference type="InterPro" id="IPR027417">
    <property type="entry name" value="P-loop_NTPase"/>
</dbReference>
<dbReference type="EMBL" id="UFTA01000002">
    <property type="protein sequence ID" value="SUU92364.1"/>
    <property type="molecule type" value="Genomic_DNA"/>
</dbReference>
<dbReference type="PANTHER" id="PTHR11070">
    <property type="entry name" value="UVRD / RECB / PCRA DNA HELICASE FAMILY MEMBER"/>
    <property type="match status" value="1"/>
</dbReference>
<dbReference type="RefSeq" id="WP_172540052.1">
    <property type="nucleotide sequence ID" value="NZ_UFTA01000002.1"/>
</dbReference>
<protein>
    <submittedName>
        <fullName evidence="2">Superfamily I DNA and RNA helicases</fullName>
    </submittedName>
</protein>
<dbReference type="AlphaFoldDB" id="A0A380WVS4"/>
<keyword evidence="2" id="KW-0067">ATP-binding</keyword>
<dbReference type="Pfam" id="PF13538">
    <property type="entry name" value="UvrD_C_2"/>
    <property type="match status" value="1"/>
</dbReference>
<dbReference type="InterPro" id="IPR000212">
    <property type="entry name" value="DNA_helicase_UvrD/REP"/>
</dbReference>
<dbReference type="SUPFAM" id="SSF52540">
    <property type="entry name" value="P-loop containing nucleoside triphosphate hydrolases"/>
    <property type="match status" value="1"/>
</dbReference>
<organism evidence="2 3">
    <name type="scientific">Anaerococcus octavius</name>
    <dbReference type="NCBI Taxonomy" id="54007"/>
    <lineage>
        <taxon>Bacteria</taxon>
        <taxon>Bacillati</taxon>
        <taxon>Bacillota</taxon>
        <taxon>Tissierellia</taxon>
        <taxon>Tissierellales</taxon>
        <taxon>Peptoniphilaceae</taxon>
        <taxon>Anaerococcus</taxon>
    </lineage>
</organism>
<keyword evidence="2" id="KW-0378">Hydrolase</keyword>
<evidence type="ECO:0000313" key="2">
    <source>
        <dbReference type="EMBL" id="SUU92364.1"/>
    </source>
</evidence>
<dbReference type="Proteomes" id="UP000255124">
    <property type="component" value="Unassembled WGS sequence"/>
</dbReference>
<accession>A0A380WVS4</accession>
<dbReference type="GO" id="GO:0043138">
    <property type="term" value="F:3'-5' DNA helicase activity"/>
    <property type="evidence" value="ECO:0007669"/>
    <property type="project" value="TreeGrafter"/>
</dbReference>
<proteinExistence type="predicted"/>
<dbReference type="InterPro" id="IPR027785">
    <property type="entry name" value="UvrD-like_helicase_C"/>
</dbReference>
<dbReference type="GO" id="GO:0000725">
    <property type="term" value="P:recombinational repair"/>
    <property type="evidence" value="ECO:0007669"/>
    <property type="project" value="TreeGrafter"/>
</dbReference>
<keyword evidence="2" id="KW-0547">Nucleotide-binding</keyword>
<dbReference type="PANTHER" id="PTHR11070:SF2">
    <property type="entry name" value="ATP-DEPENDENT DNA HELICASE SRS2"/>
    <property type="match status" value="1"/>
</dbReference>
<evidence type="ECO:0000313" key="3">
    <source>
        <dbReference type="Proteomes" id="UP000255124"/>
    </source>
</evidence>